<sequence>MDGTYTQFYIKRVETGFLQHAECCESVIRMVKIRQLSRELAETTVFLEILHRLLASKTRER</sequence>
<proteinExistence type="predicted"/>
<evidence type="ECO:0000313" key="2">
    <source>
        <dbReference type="Proteomes" id="UP000215914"/>
    </source>
</evidence>
<reference evidence="1" key="1">
    <citation type="journal article" date="2017" name="Nature">
        <title>The sunflower genome provides insights into oil metabolism, flowering and Asterid evolution.</title>
        <authorList>
            <person name="Badouin H."/>
            <person name="Gouzy J."/>
            <person name="Grassa C.J."/>
            <person name="Murat F."/>
            <person name="Staton S.E."/>
            <person name="Cottret L."/>
            <person name="Lelandais-Briere C."/>
            <person name="Owens G.L."/>
            <person name="Carrere S."/>
            <person name="Mayjonade B."/>
            <person name="Legrand L."/>
            <person name="Gill N."/>
            <person name="Kane N.C."/>
            <person name="Bowers J.E."/>
            <person name="Hubner S."/>
            <person name="Bellec A."/>
            <person name="Berard A."/>
            <person name="Berges H."/>
            <person name="Blanchet N."/>
            <person name="Boniface M.C."/>
            <person name="Brunel D."/>
            <person name="Catrice O."/>
            <person name="Chaidir N."/>
            <person name="Claudel C."/>
            <person name="Donnadieu C."/>
            <person name="Faraut T."/>
            <person name="Fievet G."/>
            <person name="Helmstetter N."/>
            <person name="King M."/>
            <person name="Knapp S.J."/>
            <person name="Lai Z."/>
            <person name="Le Paslier M.C."/>
            <person name="Lippi Y."/>
            <person name="Lorenzon L."/>
            <person name="Mandel J.R."/>
            <person name="Marage G."/>
            <person name="Marchand G."/>
            <person name="Marquand E."/>
            <person name="Bret-Mestries E."/>
            <person name="Morien E."/>
            <person name="Nambeesan S."/>
            <person name="Nguyen T."/>
            <person name="Pegot-Espagnet P."/>
            <person name="Pouilly N."/>
            <person name="Raftis F."/>
            <person name="Sallet E."/>
            <person name="Schiex T."/>
            <person name="Thomas J."/>
            <person name="Vandecasteele C."/>
            <person name="Vares D."/>
            <person name="Vear F."/>
            <person name="Vautrin S."/>
            <person name="Crespi M."/>
            <person name="Mangin B."/>
            <person name="Burke J.M."/>
            <person name="Salse J."/>
            <person name="Munos S."/>
            <person name="Vincourt P."/>
            <person name="Rieseberg L.H."/>
            <person name="Langlade N.B."/>
        </authorList>
    </citation>
    <scope>NUCLEOTIDE SEQUENCE</scope>
    <source>
        <tissue evidence="1">Leaves</tissue>
    </source>
</reference>
<reference evidence="1" key="2">
    <citation type="submission" date="2020-06" db="EMBL/GenBank/DDBJ databases">
        <title>Helianthus annuus Genome sequencing and assembly Release 2.</title>
        <authorList>
            <person name="Gouzy J."/>
            <person name="Langlade N."/>
            <person name="Munos S."/>
        </authorList>
    </citation>
    <scope>NUCLEOTIDE SEQUENCE</scope>
    <source>
        <tissue evidence="1">Leaves</tissue>
    </source>
</reference>
<dbReference type="Gramene" id="mRNA:HanXRQr2_Chr14g0664301">
    <property type="protein sequence ID" value="mRNA:HanXRQr2_Chr14g0664301"/>
    <property type="gene ID" value="HanXRQr2_Chr14g0664301"/>
</dbReference>
<comment type="caution">
    <text evidence="1">The sequence shown here is derived from an EMBL/GenBank/DDBJ whole genome shotgun (WGS) entry which is preliminary data.</text>
</comment>
<dbReference type="AlphaFoldDB" id="A0A9K3H7U0"/>
<gene>
    <name evidence="1" type="ORF">HanXRQr2_Chr14g0664301</name>
</gene>
<organism evidence="1 2">
    <name type="scientific">Helianthus annuus</name>
    <name type="common">Common sunflower</name>
    <dbReference type="NCBI Taxonomy" id="4232"/>
    <lineage>
        <taxon>Eukaryota</taxon>
        <taxon>Viridiplantae</taxon>
        <taxon>Streptophyta</taxon>
        <taxon>Embryophyta</taxon>
        <taxon>Tracheophyta</taxon>
        <taxon>Spermatophyta</taxon>
        <taxon>Magnoliopsida</taxon>
        <taxon>eudicotyledons</taxon>
        <taxon>Gunneridae</taxon>
        <taxon>Pentapetalae</taxon>
        <taxon>asterids</taxon>
        <taxon>campanulids</taxon>
        <taxon>Asterales</taxon>
        <taxon>Asteraceae</taxon>
        <taxon>Asteroideae</taxon>
        <taxon>Heliantheae alliance</taxon>
        <taxon>Heliantheae</taxon>
        <taxon>Helianthus</taxon>
    </lineage>
</organism>
<keyword evidence="2" id="KW-1185">Reference proteome</keyword>
<protein>
    <submittedName>
        <fullName evidence="1">Uncharacterized protein</fullName>
    </submittedName>
</protein>
<dbReference type="EMBL" id="MNCJ02000329">
    <property type="protein sequence ID" value="KAF5770877.1"/>
    <property type="molecule type" value="Genomic_DNA"/>
</dbReference>
<name>A0A9K3H7U0_HELAN</name>
<dbReference type="Proteomes" id="UP000215914">
    <property type="component" value="Unassembled WGS sequence"/>
</dbReference>
<evidence type="ECO:0000313" key="1">
    <source>
        <dbReference type="EMBL" id="KAF5770877.1"/>
    </source>
</evidence>
<accession>A0A9K3H7U0</accession>